<organism evidence="1 2">
    <name type="scientific">Saccharicrinis carchari</name>
    <dbReference type="NCBI Taxonomy" id="1168039"/>
    <lineage>
        <taxon>Bacteria</taxon>
        <taxon>Pseudomonadati</taxon>
        <taxon>Bacteroidota</taxon>
        <taxon>Bacteroidia</taxon>
        <taxon>Marinilabiliales</taxon>
        <taxon>Marinilabiliaceae</taxon>
        <taxon>Saccharicrinis</taxon>
    </lineage>
</organism>
<evidence type="ECO:0000313" key="1">
    <source>
        <dbReference type="EMBL" id="SMO79628.1"/>
    </source>
</evidence>
<keyword evidence="2" id="KW-1185">Reference proteome</keyword>
<feature type="non-terminal residue" evidence="1">
    <location>
        <position position="1"/>
    </location>
</feature>
<sequence>YPRVESATVEVKLEKRVQFTGELSFVLSGSNR</sequence>
<protein>
    <submittedName>
        <fullName evidence="1">Uncharacterized protein</fullName>
    </submittedName>
</protein>
<dbReference type="Proteomes" id="UP000319040">
    <property type="component" value="Unassembled WGS sequence"/>
</dbReference>
<proteinExistence type="predicted"/>
<dbReference type="AlphaFoldDB" id="A0A521E6R0"/>
<gene>
    <name evidence="1" type="ORF">SAMN06265379_1081</name>
</gene>
<accession>A0A521E6R0</accession>
<reference evidence="1 2" key="1">
    <citation type="submission" date="2017-05" db="EMBL/GenBank/DDBJ databases">
        <authorList>
            <person name="Varghese N."/>
            <person name="Submissions S."/>
        </authorList>
    </citation>
    <scope>NUCLEOTIDE SEQUENCE [LARGE SCALE GENOMIC DNA]</scope>
    <source>
        <strain evidence="1 2">DSM 27040</strain>
    </source>
</reference>
<evidence type="ECO:0000313" key="2">
    <source>
        <dbReference type="Proteomes" id="UP000319040"/>
    </source>
</evidence>
<dbReference type="EMBL" id="FXTB01000008">
    <property type="protein sequence ID" value="SMO79628.1"/>
    <property type="molecule type" value="Genomic_DNA"/>
</dbReference>
<name>A0A521E6R0_SACCC</name>